<keyword evidence="10" id="KW-1185">Reference proteome</keyword>
<feature type="transmembrane region" description="Helical" evidence="8">
    <location>
        <begin position="6"/>
        <end position="27"/>
    </location>
</feature>
<evidence type="ECO:0000256" key="2">
    <source>
        <dbReference type="ARBA" id="ARBA00022475"/>
    </source>
</evidence>
<evidence type="ECO:0000256" key="6">
    <source>
        <dbReference type="ARBA" id="ARBA00023136"/>
    </source>
</evidence>
<evidence type="ECO:0000256" key="1">
    <source>
        <dbReference type="ARBA" id="ARBA00004651"/>
    </source>
</evidence>
<keyword evidence="2" id="KW-1003">Cell membrane</keyword>
<sequence length="341" mass="34937">MAGIDWIRALPLLAAVLGLAAAGAWWARHHALRRGLLDQPGERRSHRVATPRGGGIGIAVAWALACVALWSGGSLPGPIALAAATGVVLVGGAGYADDHRPLSAWWRLAAHLAAGAVLAAGLAATGAAVWLVVLTLASVPVLVNVWNFMDGIDGLATSQAALAALGFAMLAKDPGTALVALALSAACLGFLPFNFPRARIFLGDVGSGVLGFALAVLAGLLLLLPGGERSGPGLLPVLFLPLSAFLVDASLTLGRRIVQREQWWQAHVGHAYQQAAARCGSHVPVTLAFGAWTALAVVVGEAAAGHGIATRMAAAGGCLVIGTLAWRVIAVNRPYRKKERP</sequence>
<name>A0A518N1A3_9GAMM</name>
<accession>A0A518N1A3</accession>
<feature type="transmembrane region" description="Helical" evidence="8">
    <location>
        <begin position="205"/>
        <end position="227"/>
    </location>
</feature>
<dbReference type="PANTHER" id="PTHR22926:SF3">
    <property type="entry name" value="UNDECAPRENYL-PHOSPHATE ALPHA-N-ACETYLGLUCOSAMINYL 1-PHOSPHATE TRANSFERASE"/>
    <property type="match status" value="1"/>
</dbReference>
<dbReference type="GO" id="GO:0071555">
    <property type="term" value="P:cell wall organization"/>
    <property type="evidence" value="ECO:0007669"/>
    <property type="project" value="TreeGrafter"/>
</dbReference>
<evidence type="ECO:0000256" key="4">
    <source>
        <dbReference type="ARBA" id="ARBA00022692"/>
    </source>
</evidence>
<feature type="binding site" evidence="7">
    <location>
        <position position="204"/>
    </location>
    <ligand>
        <name>Mg(2+)</name>
        <dbReference type="ChEBI" id="CHEBI:18420"/>
    </ligand>
</feature>
<keyword evidence="3 9" id="KW-0808">Transferase</keyword>
<organism evidence="9 10">
    <name type="scientific">Luteimonas granuli</name>
    <dbReference type="NCBI Taxonomy" id="1176533"/>
    <lineage>
        <taxon>Bacteria</taxon>
        <taxon>Pseudomonadati</taxon>
        <taxon>Pseudomonadota</taxon>
        <taxon>Gammaproteobacteria</taxon>
        <taxon>Lysobacterales</taxon>
        <taxon>Lysobacteraceae</taxon>
        <taxon>Luteimonas</taxon>
    </lineage>
</organism>
<evidence type="ECO:0000256" key="5">
    <source>
        <dbReference type="ARBA" id="ARBA00022989"/>
    </source>
</evidence>
<dbReference type="GO" id="GO:0046872">
    <property type="term" value="F:metal ion binding"/>
    <property type="evidence" value="ECO:0007669"/>
    <property type="project" value="UniProtKB-KW"/>
</dbReference>
<evidence type="ECO:0000256" key="8">
    <source>
        <dbReference type="SAM" id="Phobius"/>
    </source>
</evidence>
<proteinExistence type="predicted"/>
<dbReference type="InterPro" id="IPR000715">
    <property type="entry name" value="Glycosyl_transferase_4"/>
</dbReference>
<reference evidence="9 10" key="1">
    <citation type="submission" date="2019-07" db="EMBL/GenBank/DDBJ databases">
        <title>Full genome sequence of Luteimonas sp. Gr-4.</title>
        <authorList>
            <person name="Im W.-T."/>
        </authorList>
    </citation>
    <scope>NUCLEOTIDE SEQUENCE [LARGE SCALE GENOMIC DNA]</scope>
    <source>
        <strain evidence="9 10">Gr-4</strain>
    </source>
</reference>
<dbReference type="Proteomes" id="UP000316584">
    <property type="component" value="Chromosome"/>
</dbReference>
<gene>
    <name evidence="9" type="ORF">FPZ22_01285</name>
</gene>
<keyword evidence="4 8" id="KW-0812">Transmembrane</keyword>
<keyword evidence="5 8" id="KW-1133">Transmembrane helix</keyword>
<evidence type="ECO:0000313" key="10">
    <source>
        <dbReference type="Proteomes" id="UP000316584"/>
    </source>
</evidence>
<evidence type="ECO:0000256" key="3">
    <source>
        <dbReference type="ARBA" id="ARBA00022679"/>
    </source>
</evidence>
<evidence type="ECO:0000313" key="9">
    <source>
        <dbReference type="EMBL" id="QDW65697.1"/>
    </source>
</evidence>
<feature type="transmembrane region" description="Helical" evidence="8">
    <location>
        <begin position="312"/>
        <end position="330"/>
    </location>
</feature>
<dbReference type="RefSeq" id="WP_144889549.1">
    <property type="nucleotide sequence ID" value="NZ_CP042218.1"/>
</dbReference>
<dbReference type="PANTHER" id="PTHR22926">
    <property type="entry name" value="PHOSPHO-N-ACETYLMURAMOYL-PENTAPEPTIDE-TRANSFERASE"/>
    <property type="match status" value="1"/>
</dbReference>
<feature type="binding site" evidence="7">
    <location>
        <position position="147"/>
    </location>
    <ligand>
        <name>Mg(2+)</name>
        <dbReference type="ChEBI" id="CHEBI:18420"/>
    </ligand>
</feature>
<feature type="transmembrane region" description="Helical" evidence="8">
    <location>
        <begin position="53"/>
        <end position="73"/>
    </location>
</feature>
<keyword evidence="7" id="KW-0479">Metal-binding</keyword>
<feature type="transmembrane region" description="Helical" evidence="8">
    <location>
        <begin position="275"/>
        <end position="300"/>
    </location>
</feature>
<protein>
    <submittedName>
        <fullName evidence="9">Glycosyl transferase</fullName>
    </submittedName>
</protein>
<dbReference type="GO" id="GO:0009103">
    <property type="term" value="P:lipopolysaccharide biosynthetic process"/>
    <property type="evidence" value="ECO:0007669"/>
    <property type="project" value="TreeGrafter"/>
</dbReference>
<dbReference type="AlphaFoldDB" id="A0A518N1A3"/>
<feature type="transmembrane region" description="Helical" evidence="8">
    <location>
        <begin position="108"/>
        <end position="133"/>
    </location>
</feature>
<dbReference type="EMBL" id="CP042218">
    <property type="protein sequence ID" value="QDW65697.1"/>
    <property type="molecule type" value="Genomic_DNA"/>
</dbReference>
<keyword evidence="7" id="KW-0460">Magnesium</keyword>
<keyword evidence="6 8" id="KW-0472">Membrane</keyword>
<comment type="subcellular location">
    <subcellularLocation>
        <location evidence="1">Cell membrane</location>
        <topology evidence="1">Multi-pass membrane protein</topology>
    </subcellularLocation>
</comment>
<comment type="cofactor">
    <cofactor evidence="7">
        <name>Mg(2+)</name>
        <dbReference type="ChEBI" id="CHEBI:18420"/>
    </cofactor>
</comment>
<dbReference type="GO" id="GO:0044038">
    <property type="term" value="P:cell wall macromolecule biosynthetic process"/>
    <property type="evidence" value="ECO:0007669"/>
    <property type="project" value="TreeGrafter"/>
</dbReference>
<feature type="transmembrane region" description="Helical" evidence="8">
    <location>
        <begin position="175"/>
        <end position="193"/>
    </location>
</feature>
<dbReference type="GO" id="GO:0005886">
    <property type="term" value="C:plasma membrane"/>
    <property type="evidence" value="ECO:0007669"/>
    <property type="project" value="UniProtKB-SubCell"/>
</dbReference>
<dbReference type="KEGG" id="lug:FPZ22_01285"/>
<dbReference type="GO" id="GO:0016780">
    <property type="term" value="F:phosphotransferase activity, for other substituted phosphate groups"/>
    <property type="evidence" value="ECO:0007669"/>
    <property type="project" value="InterPro"/>
</dbReference>
<feature type="transmembrane region" description="Helical" evidence="8">
    <location>
        <begin position="233"/>
        <end position="254"/>
    </location>
</feature>
<evidence type="ECO:0000256" key="7">
    <source>
        <dbReference type="PIRSR" id="PIRSR600715-1"/>
    </source>
</evidence>
<dbReference type="Pfam" id="PF00953">
    <property type="entry name" value="Glycos_transf_4"/>
    <property type="match status" value="1"/>
</dbReference>
<feature type="transmembrane region" description="Helical" evidence="8">
    <location>
        <begin position="79"/>
        <end position="96"/>
    </location>
</feature>
<dbReference type="OrthoDB" id="9783652at2"/>